<evidence type="ECO:0000313" key="7">
    <source>
        <dbReference type="Proteomes" id="UP000245461"/>
    </source>
</evidence>
<feature type="domain" description="L-asparaginase N-terminal" evidence="4">
    <location>
        <begin position="295"/>
        <end position="471"/>
    </location>
</feature>
<dbReference type="PIRSF" id="PIRSF500176">
    <property type="entry name" value="L_ASNase"/>
    <property type="match status" value="1"/>
</dbReference>
<protein>
    <recommendedName>
        <fullName evidence="8">Asparaginase</fullName>
    </recommendedName>
</protein>
<dbReference type="PRINTS" id="PR00139">
    <property type="entry name" value="ASNGLNASE"/>
</dbReference>
<keyword evidence="3" id="KW-0472">Membrane</keyword>
<evidence type="ECO:0000256" key="2">
    <source>
        <dbReference type="PROSITE-ProRule" id="PRU10100"/>
    </source>
</evidence>
<feature type="transmembrane region" description="Helical" evidence="3">
    <location>
        <begin position="81"/>
        <end position="103"/>
    </location>
</feature>
<gene>
    <name evidence="6" type="ORF">DKG74_19700</name>
</gene>
<evidence type="ECO:0008006" key="8">
    <source>
        <dbReference type="Google" id="ProtNLM"/>
    </source>
</evidence>
<keyword evidence="3" id="KW-1133">Transmembrane helix</keyword>
<feature type="domain" description="Asparaginase/glutaminase C-terminal" evidence="5">
    <location>
        <begin position="502"/>
        <end position="611"/>
    </location>
</feature>
<organism evidence="6 7">
    <name type="scientific">Zavarzinia aquatilis</name>
    <dbReference type="NCBI Taxonomy" id="2211142"/>
    <lineage>
        <taxon>Bacteria</taxon>
        <taxon>Pseudomonadati</taxon>
        <taxon>Pseudomonadota</taxon>
        <taxon>Alphaproteobacteria</taxon>
        <taxon>Rhodospirillales</taxon>
        <taxon>Zavarziniaceae</taxon>
        <taxon>Zavarzinia</taxon>
    </lineage>
</organism>
<dbReference type="InterPro" id="IPR037152">
    <property type="entry name" value="L-asparaginase_N_sf"/>
</dbReference>
<feature type="active site" description="O-isoaspartyl threonine intermediate" evidence="1">
    <location>
        <position position="304"/>
    </location>
</feature>
<dbReference type="Pfam" id="PF17763">
    <property type="entry name" value="Asparaginase_C"/>
    <property type="match status" value="1"/>
</dbReference>
<accession>A0A317DU61</accession>
<proteinExistence type="predicted"/>
<sequence length="636" mass="67430">MSDGWRILIGVAGGIVLIALLYISAFYRAAASARRRRRQGLGLRIPIHVHAPHSGRGAGLVDEWRVLWSGLSGLVLDQPRALPLIAALLVGVPAFLLLIDPILSEPLLWGGLVPAEARAAIPGWFRLLWLALAVTLVVGHVLFIWYRAPRLLSRHWLVLNDDGVIEVPGSALPALDPARAFDLADELPPGRGEPAPAETLATVIRQGPCAVAFVHLPGQPRWYQLRYAGIVPADWWRIDVGPGFDQFDDFLDQHYRDEEGSARRPPPALAEAFLPPAPTLAPAARTPAALHLDRHILIVYTGGTIGMRPSPDGLVPQDDLPAVLAQRLAPLAAELPAYSFTALPRTIDSAEASPADWGTIAHVIAAHRDNYDGFVVLHGTDTMAYTASALSFLLRGLERPAIVTGAQLPLEAEGSDALGNVVAALRFAATDVDEVCLAFDGVLLRGNRATKVSSHDFAAFDSPNHPPLARLSPGPMLDPAALDRPATTMPLDIPAGLGRATVFSLRLVPGFPPAVLDAALAVRPDALVLECYGSGTVPSLDGRMQDFLQRARRAGVAVLVLSQAPHGGTRLGTYAAGSVLLREGAIDGHDMTVEAAIAKLHCLLAAGHRGDGLARALGTDLAGECTAVRDSLGTSA</sequence>
<dbReference type="OrthoDB" id="9788068at2"/>
<dbReference type="Pfam" id="PF00710">
    <property type="entry name" value="Asparaginase"/>
    <property type="match status" value="1"/>
</dbReference>
<dbReference type="Gene3D" id="3.40.50.1170">
    <property type="entry name" value="L-asparaginase, N-terminal domain"/>
    <property type="match status" value="1"/>
</dbReference>
<dbReference type="Proteomes" id="UP000245461">
    <property type="component" value="Unassembled WGS sequence"/>
</dbReference>
<dbReference type="PROSITE" id="PS00917">
    <property type="entry name" value="ASN_GLN_ASE_2"/>
    <property type="match status" value="1"/>
</dbReference>
<evidence type="ECO:0000259" key="4">
    <source>
        <dbReference type="Pfam" id="PF00710"/>
    </source>
</evidence>
<feature type="active site" evidence="2">
    <location>
        <position position="380"/>
    </location>
</feature>
<dbReference type="PANTHER" id="PTHR11707">
    <property type="entry name" value="L-ASPARAGINASE"/>
    <property type="match status" value="1"/>
</dbReference>
<dbReference type="InterPro" id="IPR006034">
    <property type="entry name" value="Asparaginase/glutaminase-like"/>
</dbReference>
<dbReference type="GO" id="GO:0004067">
    <property type="term" value="F:asparaginase activity"/>
    <property type="evidence" value="ECO:0007669"/>
    <property type="project" value="UniProtKB-UniRule"/>
</dbReference>
<reference evidence="6 7" key="1">
    <citation type="submission" date="2018-05" db="EMBL/GenBank/DDBJ databases">
        <title>Zavarzinia sp. HR-AS.</title>
        <authorList>
            <person name="Lee Y."/>
            <person name="Jeon C.O."/>
        </authorList>
    </citation>
    <scope>NUCLEOTIDE SEQUENCE [LARGE SCALE GENOMIC DNA]</scope>
    <source>
        <strain evidence="6 7">HR-AS</strain>
    </source>
</reference>
<dbReference type="InterPro" id="IPR027474">
    <property type="entry name" value="L-asparaginase_N"/>
</dbReference>
<comment type="caution">
    <text evidence="6">The sequence shown here is derived from an EMBL/GenBank/DDBJ whole genome shotgun (WGS) entry which is preliminary data.</text>
</comment>
<evidence type="ECO:0000259" key="5">
    <source>
        <dbReference type="Pfam" id="PF17763"/>
    </source>
</evidence>
<evidence type="ECO:0000313" key="6">
    <source>
        <dbReference type="EMBL" id="PWR18181.1"/>
    </source>
</evidence>
<dbReference type="RefSeq" id="WP_109907894.1">
    <property type="nucleotide sequence ID" value="NZ_QGLE01000016.1"/>
</dbReference>
<dbReference type="InterPro" id="IPR041725">
    <property type="entry name" value="L-asparaginase_I"/>
</dbReference>
<feature type="transmembrane region" description="Helical" evidence="3">
    <location>
        <begin position="6"/>
        <end position="27"/>
    </location>
</feature>
<dbReference type="SFLD" id="SFLDS00057">
    <property type="entry name" value="Glutaminase/Asparaginase"/>
    <property type="match status" value="1"/>
</dbReference>
<dbReference type="EMBL" id="QGLE01000016">
    <property type="protein sequence ID" value="PWR18181.1"/>
    <property type="molecule type" value="Genomic_DNA"/>
</dbReference>
<dbReference type="PROSITE" id="PS51732">
    <property type="entry name" value="ASN_GLN_ASE_3"/>
    <property type="match status" value="1"/>
</dbReference>
<keyword evidence="7" id="KW-1185">Reference proteome</keyword>
<evidence type="ECO:0000256" key="1">
    <source>
        <dbReference type="PIRSR" id="PIRSR001220-1"/>
    </source>
</evidence>
<dbReference type="SMART" id="SM00870">
    <property type="entry name" value="Asparaginase"/>
    <property type="match status" value="1"/>
</dbReference>
<dbReference type="SUPFAM" id="SSF53774">
    <property type="entry name" value="Glutaminase/Asparaginase"/>
    <property type="match status" value="1"/>
</dbReference>
<feature type="transmembrane region" description="Helical" evidence="3">
    <location>
        <begin position="123"/>
        <end position="146"/>
    </location>
</feature>
<evidence type="ECO:0000256" key="3">
    <source>
        <dbReference type="SAM" id="Phobius"/>
    </source>
</evidence>
<dbReference type="PIRSF" id="PIRSF001220">
    <property type="entry name" value="L-ASNase_gatD"/>
    <property type="match status" value="1"/>
</dbReference>
<dbReference type="InterPro" id="IPR036152">
    <property type="entry name" value="Asp/glu_Ase-like_sf"/>
</dbReference>
<dbReference type="Gene3D" id="3.40.50.40">
    <property type="match status" value="1"/>
</dbReference>
<dbReference type="CDD" id="cd08963">
    <property type="entry name" value="L-asparaginase_I"/>
    <property type="match status" value="1"/>
</dbReference>
<dbReference type="InterPro" id="IPR040919">
    <property type="entry name" value="Asparaginase_C"/>
</dbReference>
<dbReference type="PANTHER" id="PTHR11707:SF28">
    <property type="entry name" value="60 KDA LYSOPHOSPHOLIPASE"/>
    <property type="match status" value="1"/>
</dbReference>
<dbReference type="AlphaFoldDB" id="A0A317DU61"/>
<keyword evidence="3" id="KW-0812">Transmembrane</keyword>
<dbReference type="InterPro" id="IPR027475">
    <property type="entry name" value="Asparaginase/glutaminase_AS2"/>
</dbReference>
<dbReference type="InterPro" id="IPR027473">
    <property type="entry name" value="L-asparaginase_C"/>
</dbReference>
<name>A0A317DU61_9PROT</name>